<dbReference type="EMBL" id="JACWZZ010000002">
    <property type="protein sequence ID" value="MBD2716004.1"/>
    <property type="molecule type" value="Genomic_DNA"/>
</dbReference>
<dbReference type="CDD" id="cd00090">
    <property type="entry name" value="HTH_ARSR"/>
    <property type="match status" value="1"/>
</dbReference>
<organism evidence="5 6">
    <name type="scientific">Hymenobacter duratus</name>
    <dbReference type="NCBI Taxonomy" id="2771356"/>
    <lineage>
        <taxon>Bacteria</taxon>
        <taxon>Pseudomonadati</taxon>
        <taxon>Bacteroidota</taxon>
        <taxon>Cytophagia</taxon>
        <taxon>Cytophagales</taxon>
        <taxon>Hymenobacteraceae</taxon>
        <taxon>Hymenobacter</taxon>
    </lineage>
</organism>
<accession>A0ABR8JNA9</accession>
<evidence type="ECO:0000256" key="2">
    <source>
        <dbReference type="ARBA" id="ARBA00023125"/>
    </source>
</evidence>
<dbReference type="InterPro" id="IPR011991">
    <property type="entry name" value="ArsR-like_HTH"/>
</dbReference>
<protein>
    <submittedName>
        <fullName evidence="5">Winged helix-turn-helix transcriptional regulator</fullName>
    </submittedName>
</protein>
<dbReference type="PRINTS" id="PR00778">
    <property type="entry name" value="HTHARSR"/>
</dbReference>
<keyword evidence="2" id="KW-0238">DNA-binding</keyword>
<dbReference type="InterPro" id="IPR001845">
    <property type="entry name" value="HTH_ArsR_DNA-bd_dom"/>
</dbReference>
<reference evidence="5 6" key="1">
    <citation type="submission" date="2020-09" db="EMBL/GenBank/DDBJ databases">
        <authorList>
            <person name="Kim M.K."/>
        </authorList>
    </citation>
    <scope>NUCLEOTIDE SEQUENCE [LARGE SCALE GENOMIC DNA]</scope>
    <source>
        <strain evidence="5 6">BT646</strain>
    </source>
</reference>
<evidence type="ECO:0000313" key="6">
    <source>
        <dbReference type="Proteomes" id="UP000642468"/>
    </source>
</evidence>
<dbReference type="Proteomes" id="UP000642468">
    <property type="component" value="Unassembled WGS sequence"/>
</dbReference>
<evidence type="ECO:0000259" key="4">
    <source>
        <dbReference type="PROSITE" id="PS50987"/>
    </source>
</evidence>
<dbReference type="NCBIfam" id="NF033788">
    <property type="entry name" value="HTH_metalloreg"/>
    <property type="match status" value="1"/>
</dbReference>
<feature type="domain" description="HTH arsR-type" evidence="4">
    <location>
        <begin position="1"/>
        <end position="84"/>
    </location>
</feature>
<dbReference type="InterPro" id="IPR051081">
    <property type="entry name" value="HTH_MetalResp_TranReg"/>
</dbReference>
<evidence type="ECO:0000313" key="5">
    <source>
        <dbReference type="EMBL" id="MBD2716004.1"/>
    </source>
</evidence>
<dbReference type="SUPFAM" id="SSF46785">
    <property type="entry name" value="Winged helix' DNA-binding domain"/>
    <property type="match status" value="1"/>
</dbReference>
<dbReference type="Gene3D" id="1.10.10.10">
    <property type="entry name" value="Winged helix-like DNA-binding domain superfamily/Winged helix DNA-binding domain"/>
    <property type="match status" value="1"/>
</dbReference>
<proteinExistence type="predicted"/>
<dbReference type="Pfam" id="PF01022">
    <property type="entry name" value="HTH_5"/>
    <property type="match status" value="1"/>
</dbReference>
<sequence>MNSLFKALNDPTRRSILELLREQPRTAGEIAEHFQFSKPTISHHLDLLRQADLVSSDKQGQFVTYTLNMTVMDELLGWLLQFKS</sequence>
<dbReference type="NCBIfam" id="NF033789">
    <property type="entry name" value="repress_SdpR"/>
    <property type="match status" value="1"/>
</dbReference>
<dbReference type="PANTHER" id="PTHR33154:SF33">
    <property type="entry name" value="TRANSCRIPTIONAL REPRESSOR SDPR"/>
    <property type="match status" value="1"/>
</dbReference>
<comment type="caution">
    <text evidence="5">The sequence shown here is derived from an EMBL/GenBank/DDBJ whole genome shotgun (WGS) entry which is preliminary data.</text>
</comment>
<name>A0ABR8JNA9_9BACT</name>
<dbReference type="InterPro" id="IPR036390">
    <property type="entry name" value="WH_DNA-bd_sf"/>
</dbReference>
<dbReference type="InterPro" id="IPR047796">
    <property type="entry name" value="SdpR-like_repress"/>
</dbReference>
<dbReference type="PROSITE" id="PS50987">
    <property type="entry name" value="HTH_ARSR_2"/>
    <property type="match status" value="1"/>
</dbReference>
<keyword evidence="1" id="KW-0805">Transcription regulation</keyword>
<dbReference type="InterPro" id="IPR036388">
    <property type="entry name" value="WH-like_DNA-bd_sf"/>
</dbReference>
<keyword evidence="3" id="KW-0804">Transcription</keyword>
<dbReference type="SMART" id="SM00418">
    <property type="entry name" value="HTH_ARSR"/>
    <property type="match status" value="1"/>
</dbReference>
<keyword evidence="6" id="KW-1185">Reference proteome</keyword>
<dbReference type="RefSeq" id="WP_190784944.1">
    <property type="nucleotide sequence ID" value="NZ_JACWZZ010000002.1"/>
</dbReference>
<evidence type="ECO:0000256" key="3">
    <source>
        <dbReference type="ARBA" id="ARBA00023163"/>
    </source>
</evidence>
<gene>
    <name evidence="5" type="ORF">IC231_13240</name>
</gene>
<dbReference type="PANTHER" id="PTHR33154">
    <property type="entry name" value="TRANSCRIPTIONAL REGULATOR, ARSR FAMILY"/>
    <property type="match status" value="1"/>
</dbReference>
<evidence type="ECO:0000256" key="1">
    <source>
        <dbReference type="ARBA" id="ARBA00023015"/>
    </source>
</evidence>